<gene>
    <name evidence="5" type="ORF">H3Z74_18620</name>
</gene>
<proteinExistence type="predicted"/>
<evidence type="ECO:0000256" key="3">
    <source>
        <dbReference type="ARBA" id="ARBA00023163"/>
    </source>
</evidence>
<dbReference type="Gene3D" id="1.10.10.10">
    <property type="entry name" value="Winged helix-like DNA-binding domain superfamily/Winged helix DNA-binding domain"/>
    <property type="match status" value="1"/>
</dbReference>
<evidence type="ECO:0000256" key="1">
    <source>
        <dbReference type="ARBA" id="ARBA00023015"/>
    </source>
</evidence>
<dbReference type="PANTHER" id="PTHR44688:SF16">
    <property type="entry name" value="DNA-BINDING TRANSCRIPTIONAL ACTIVATOR DEVR_DOSR"/>
    <property type="match status" value="1"/>
</dbReference>
<dbReference type="AlphaFoldDB" id="A0A7H0LGC6"/>
<dbReference type="InterPro" id="IPR036388">
    <property type="entry name" value="WH-like_DNA-bd_sf"/>
</dbReference>
<dbReference type="SUPFAM" id="SSF46894">
    <property type="entry name" value="C-terminal effector domain of the bipartite response regulators"/>
    <property type="match status" value="1"/>
</dbReference>
<evidence type="ECO:0000313" key="5">
    <source>
        <dbReference type="EMBL" id="QNQ08729.1"/>
    </source>
</evidence>
<dbReference type="PROSITE" id="PS50043">
    <property type="entry name" value="HTH_LUXR_2"/>
    <property type="match status" value="1"/>
</dbReference>
<keyword evidence="1" id="KW-0805">Transcription regulation</keyword>
<dbReference type="EMBL" id="CP061038">
    <property type="protein sequence ID" value="QNQ08729.1"/>
    <property type="molecule type" value="Genomic_DNA"/>
</dbReference>
<dbReference type="PRINTS" id="PR00038">
    <property type="entry name" value="HTHLUXR"/>
</dbReference>
<keyword evidence="3" id="KW-0804">Transcription</keyword>
<dbReference type="RefSeq" id="WP_187761056.1">
    <property type="nucleotide sequence ID" value="NZ_CP061038.1"/>
</dbReference>
<organism evidence="5 6">
    <name type="scientific">Sphingomonas alpina</name>
    <dbReference type="NCBI Taxonomy" id="653931"/>
    <lineage>
        <taxon>Bacteria</taxon>
        <taxon>Pseudomonadati</taxon>
        <taxon>Pseudomonadota</taxon>
        <taxon>Alphaproteobacteria</taxon>
        <taxon>Sphingomonadales</taxon>
        <taxon>Sphingomonadaceae</taxon>
        <taxon>Sphingomonas</taxon>
    </lineage>
</organism>
<dbReference type="InterPro" id="IPR016032">
    <property type="entry name" value="Sig_transdc_resp-reg_C-effctor"/>
</dbReference>
<keyword evidence="6" id="KW-1185">Reference proteome</keyword>
<name>A0A7H0LGC6_9SPHN</name>
<evidence type="ECO:0000259" key="4">
    <source>
        <dbReference type="PROSITE" id="PS50043"/>
    </source>
</evidence>
<dbReference type="InterPro" id="IPR000792">
    <property type="entry name" value="Tscrpt_reg_LuxR_C"/>
</dbReference>
<dbReference type="GO" id="GO:0003677">
    <property type="term" value="F:DNA binding"/>
    <property type="evidence" value="ECO:0007669"/>
    <property type="project" value="UniProtKB-KW"/>
</dbReference>
<feature type="domain" description="HTH luxR-type" evidence="4">
    <location>
        <begin position="175"/>
        <end position="240"/>
    </location>
</feature>
<dbReference type="CDD" id="cd06170">
    <property type="entry name" value="LuxR_C_like"/>
    <property type="match status" value="1"/>
</dbReference>
<keyword evidence="2" id="KW-0238">DNA-binding</keyword>
<dbReference type="GO" id="GO:0006355">
    <property type="term" value="P:regulation of DNA-templated transcription"/>
    <property type="evidence" value="ECO:0007669"/>
    <property type="project" value="InterPro"/>
</dbReference>
<dbReference type="Pfam" id="PF00196">
    <property type="entry name" value="GerE"/>
    <property type="match status" value="1"/>
</dbReference>
<evidence type="ECO:0000256" key="2">
    <source>
        <dbReference type="ARBA" id="ARBA00023125"/>
    </source>
</evidence>
<reference evidence="5 6" key="1">
    <citation type="submission" date="2020-09" db="EMBL/GenBank/DDBJ databases">
        <title>Sphingomonas sp., a new species isolated from pork steak.</title>
        <authorList>
            <person name="Heidler von Heilborn D."/>
        </authorList>
    </citation>
    <scope>NUCLEOTIDE SEQUENCE [LARGE SCALE GENOMIC DNA]</scope>
    <source>
        <strain evidence="6">S8-3T</strain>
    </source>
</reference>
<accession>A0A7H0LGC6</accession>
<dbReference type="KEGG" id="spap:H3Z74_18620"/>
<dbReference type="SMART" id="SM00421">
    <property type="entry name" value="HTH_LUXR"/>
    <property type="match status" value="1"/>
</dbReference>
<protein>
    <submittedName>
        <fullName evidence="5">Helix-turn-helix transcriptional regulator</fullName>
    </submittedName>
</protein>
<sequence length="241" mass="26067">MPGEMMSLIEPIVAAPDAARAARVFSSAAKALGVSYFQARHYRRPPGQLTAARHWAAGGLVERRCVAGWIGGTSHRYICFEVNPLVEPIARGMTRYRFSDFAPRKDRRFSDYWDAMSEGRIGDALGVTAFGYDGAVASLHIGFADPAIEDAIAEALYVAGTVLTERLLRAPLAVGEHGAAPLSVRERDAIGFVADGKTDWEIATIMGVAETTARFHVDNARRKLGAVNRAHAVARLMTLGL</sequence>
<dbReference type="PANTHER" id="PTHR44688">
    <property type="entry name" value="DNA-BINDING TRANSCRIPTIONAL ACTIVATOR DEVR_DOSR"/>
    <property type="match status" value="1"/>
</dbReference>
<dbReference type="Proteomes" id="UP000516148">
    <property type="component" value="Chromosome"/>
</dbReference>
<evidence type="ECO:0000313" key="6">
    <source>
        <dbReference type="Proteomes" id="UP000516148"/>
    </source>
</evidence>